<gene>
    <name evidence="2" type="ORF">BO94DRAFT_271160</name>
</gene>
<feature type="signal peptide" evidence="1">
    <location>
        <begin position="1"/>
        <end position="20"/>
    </location>
</feature>
<organism evidence="2 3">
    <name type="scientific">Aspergillus sclerotioniger CBS 115572</name>
    <dbReference type="NCBI Taxonomy" id="1450535"/>
    <lineage>
        <taxon>Eukaryota</taxon>
        <taxon>Fungi</taxon>
        <taxon>Dikarya</taxon>
        <taxon>Ascomycota</taxon>
        <taxon>Pezizomycotina</taxon>
        <taxon>Eurotiomycetes</taxon>
        <taxon>Eurotiomycetidae</taxon>
        <taxon>Eurotiales</taxon>
        <taxon>Aspergillaceae</taxon>
        <taxon>Aspergillus</taxon>
        <taxon>Aspergillus subgen. Circumdati</taxon>
    </lineage>
</organism>
<dbReference type="AlphaFoldDB" id="A0A317VAV8"/>
<reference evidence="2 3" key="1">
    <citation type="submission" date="2016-12" db="EMBL/GenBank/DDBJ databases">
        <title>The genomes of Aspergillus section Nigri reveals drivers in fungal speciation.</title>
        <authorList>
            <consortium name="DOE Joint Genome Institute"/>
            <person name="Vesth T.C."/>
            <person name="Nybo J."/>
            <person name="Theobald S."/>
            <person name="Brandl J."/>
            <person name="Frisvad J.C."/>
            <person name="Nielsen K.F."/>
            <person name="Lyhne E.K."/>
            <person name="Kogle M.E."/>
            <person name="Kuo A."/>
            <person name="Riley R."/>
            <person name="Clum A."/>
            <person name="Nolan M."/>
            <person name="Lipzen A."/>
            <person name="Salamov A."/>
            <person name="Henrissat B."/>
            <person name="Wiebenga A."/>
            <person name="De Vries R.P."/>
            <person name="Grigoriev I.V."/>
            <person name="Mortensen U.H."/>
            <person name="Andersen M.R."/>
            <person name="Baker S.E."/>
        </authorList>
    </citation>
    <scope>NUCLEOTIDE SEQUENCE [LARGE SCALE GENOMIC DNA]</scope>
    <source>
        <strain evidence="2 3">CBS 115572</strain>
    </source>
</reference>
<evidence type="ECO:0000313" key="3">
    <source>
        <dbReference type="Proteomes" id="UP000246702"/>
    </source>
</evidence>
<keyword evidence="3" id="KW-1185">Reference proteome</keyword>
<evidence type="ECO:0000313" key="2">
    <source>
        <dbReference type="EMBL" id="PWY70391.1"/>
    </source>
</evidence>
<feature type="chain" id="PRO_5016244446" evidence="1">
    <location>
        <begin position="21"/>
        <end position="71"/>
    </location>
</feature>
<comment type="caution">
    <text evidence="2">The sequence shown here is derived from an EMBL/GenBank/DDBJ whole genome shotgun (WGS) entry which is preliminary data.</text>
</comment>
<dbReference type="EMBL" id="MSFK01000039">
    <property type="protein sequence ID" value="PWY70391.1"/>
    <property type="molecule type" value="Genomic_DNA"/>
</dbReference>
<protein>
    <submittedName>
        <fullName evidence="2">Uncharacterized protein</fullName>
    </submittedName>
</protein>
<keyword evidence="1" id="KW-0732">Signal</keyword>
<dbReference type="RefSeq" id="XP_025462682.1">
    <property type="nucleotide sequence ID" value="XM_025606564.1"/>
</dbReference>
<dbReference type="GeneID" id="37108707"/>
<name>A0A317VAV8_9EURO</name>
<evidence type="ECO:0000256" key="1">
    <source>
        <dbReference type="SAM" id="SignalP"/>
    </source>
</evidence>
<dbReference type="Proteomes" id="UP000246702">
    <property type="component" value="Unassembled WGS sequence"/>
</dbReference>
<sequence>MWRLLGTSRLFLLLSTYFRAGRKITDFTLSPNSQVSISGWGPWGLQNLRVLVLPTRVISEPAGRPRRRTQP</sequence>
<proteinExistence type="predicted"/>
<accession>A0A317VAV8</accession>